<keyword evidence="1" id="KW-1133">Transmembrane helix</keyword>
<evidence type="ECO:0000313" key="3">
    <source>
        <dbReference type="Proteomes" id="UP000295518"/>
    </source>
</evidence>
<proteinExistence type="predicted"/>
<feature type="transmembrane region" description="Helical" evidence="1">
    <location>
        <begin position="64"/>
        <end position="89"/>
    </location>
</feature>
<dbReference type="Proteomes" id="UP000295518">
    <property type="component" value="Unassembled WGS sequence"/>
</dbReference>
<feature type="transmembrane region" description="Helical" evidence="1">
    <location>
        <begin position="12"/>
        <end position="34"/>
    </location>
</feature>
<sequence length="249" mass="30228">MLEIFSNENVIFIWIPILMAVFLSIWIIASNFVFRDEGKIPNFKYNFVEKFTFVNLLYQYNKRYFGWLLFFKLFEMFVFVPLFFVPHILYWTLYSNGTIFTAQIKNYQLAIATVVFIIVFMLVFSSLIFEIYRTNKINKIFLRDRTKLINLRNNEIDNIKAKIDLKNISIREATDNVDKSRYLTTLKKYAFRRIRRIEKSKNIENKYFLIFQIVNYFEKSLYSKYLIQNSYSETDIYSFYLVVLNKLNI</sequence>
<dbReference type="AlphaFoldDB" id="A0A4R6IDX2"/>
<keyword evidence="3" id="KW-1185">Reference proteome</keyword>
<dbReference type="EMBL" id="SNWN01000010">
    <property type="protein sequence ID" value="TDO20473.1"/>
    <property type="molecule type" value="Genomic_DNA"/>
</dbReference>
<reference evidence="2 3" key="1">
    <citation type="submission" date="2019-03" db="EMBL/GenBank/DDBJ databases">
        <title>Genomic Encyclopedia of Archaeal and Bacterial Type Strains, Phase II (KMG-II): from individual species to whole genera.</title>
        <authorList>
            <person name="Goeker M."/>
        </authorList>
    </citation>
    <scope>NUCLEOTIDE SEQUENCE [LARGE SCALE GENOMIC DNA]</scope>
    <source>
        <strain evidence="2 3">ATCC 700618</strain>
    </source>
</reference>
<keyword evidence="1" id="KW-0472">Membrane</keyword>
<organism evidence="2 3">
    <name type="scientific">Mycoplasma testudineum</name>
    <dbReference type="NCBI Taxonomy" id="244584"/>
    <lineage>
        <taxon>Bacteria</taxon>
        <taxon>Bacillati</taxon>
        <taxon>Mycoplasmatota</taxon>
        <taxon>Mollicutes</taxon>
        <taxon>Mycoplasmataceae</taxon>
        <taxon>Mycoplasma</taxon>
    </lineage>
</organism>
<evidence type="ECO:0000313" key="2">
    <source>
        <dbReference type="EMBL" id="TDO20473.1"/>
    </source>
</evidence>
<comment type="caution">
    <text evidence="2">The sequence shown here is derived from an EMBL/GenBank/DDBJ whole genome shotgun (WGS) entry which is preliminary data.</text>
</comment>
<keyword evidence="1" id="KW-0812">Transmembrane</keyword>
<accession>A0A4R6IDX2</accession>
<gene>
    <name evidence="2" type="ORF">EI74_0301</name>
</gene>
<name>A0A4R6IDX2_9MOLU</name>
<feature type="transmembrane region" description="Helical" evidence="1">
    <location>
        <begin position="109"/>
        <end position="132"/>
    </location>
</feature>
<protein>
    <submittedName>
        <fullName evidence="2">Uncharacterized protein</fullName>
    </submittedName>
</protein>
<evidence type="ECO:0000256" key="1">
    <source>
        <dbReference type="SAM" id="Phobius"/>
    </source>
</evidence>